<feature type="transmembrane region" description="Helical" evidence="1">
    <location>
        <begin position="6"/>
        <end position="24"/>
    </location>
</feature>
<name>A0A0V1N8B0_9BILA</name>
<accession>A0A0V1N8B0</accession>
<evidence type="ECO:0000313" key="2">
    <source>
        <dbReference type="EMBL" id="KRZ79950.1"/>
    </source>
</evidence>
<keyword evidence="3" id="KW-1185">Reference proteome</keyword>
<reference evidence="2 3" key="1">
    <citation type="submission" date="2015-01" db="EMBL/GenBank/DDBJ databases">
        <title>Evolution of Trichinella species and genotypes.</title>
        <authorList>
            <person name="Korhonen P.K."/>
            <person name="Edoardo P."/>
            <person name="Giuseppe L.R."/>
            <person name="Gasser R.B."/>
        </authorList>
    </citation>
    <scope>NUCLEOTIDE SEQUENCE [LARGE SCALE GENOMIC DNA]</scope>
    <source>
        <strain evidence="2">ISS1980</strain>
    </source>
</reference>
<dbReference type="Proteomes" id="UP000054843">
    <property type="component" value="Unassembled WGS sequence"/>
</dbReference>
<gene>
    <name evidence="2" type="ORF">T10_7989</name>
</gene>
<keyword evidence="1" id="KW-0472">Membrane</keyword>
<evidence type="ECO:0000256" key="1">
    <source>
        <dbReference type="SAM" id="Phobius"/>
    </source>
</evidence>
<keyword evidence="1" id="KW-1133">Transmembrane helix</keyword>
<protein>
    <submittedName>
        <fullName evidence="2">Uncharacterized protein</fullName>
    </submittedName>
</protein>
<comment type="caution">
    <text evidence="2">The sequence shown here is derived from an EMBL/GenBank/DDBJ whole genome shotgun (WGS) entry which is preliminary data.</text>
</comment>
<organism evidence="2 3">
    <name type="scientific">Trichinella papuae</name>
    <dbReference type="NCBI Taxonomy" id="268474"/>
    <lineage>
        <taxon>Eukaryota</taxon>
        <taxon>Metazoa</taxon>
        <taxon>Ecdysozoa</taxon>
        <taxon>Nematoda</taxon>
        <taxon>Enoplea</taxon>
        <taxon>Dorylaimia</taxon>
        <taxon>Trichinellida</taxon>
        <taxon>Trichinellidae</taxon>
        <taxon>Trichinella</taxon>
    </lineage>
</organism>
<proteinExistence type="predicted"/>
<evidence type="ECO:0000313" key="3">
    <source>
        <dbReference type="Proteomes" id="UP000054843"/>
    </source>
</evidence>
<keyword evidence="1" id="KW-0812">Transmembrane</keyword>
<dbReference type="EMBL" id="JYDO01000004">
    <property type="protein sequence ID" value="KRZ79950.1"/>
    <property type="molecule type" value="Genomic_DNA"/>
</dbReference>
<sequence length="71" mass="8163">MTVRQIGYFYLLNIIPYLFGTAILENGHYPSLYENISNLCTTYVLEEDAIVHMIDDSTDQMILAGKQNFLN</sequence>
<dbReference type="AlphaFoldDB" id="A0A0V1N8B0"/>